<dbReference type="GO" id="GO:0016887">
    <property type="term" value="F:ATP hydrolysis activity"/>
    <property type="evidence" value="ECO:0007669"/>
    <property type="project" value="InterPro"/>
</dbReference>
<evidence type="ECO:0000313" key="5">
    <source>
        <dbReference type="EMBL" id="SEQ86795.1"/>
    </source>
</evidence>
<evidence type="ECO:0000313" key="6">
    <source>
        <dbReference type="Proteomes" id="UP000182360"/>
    </source>
</evidence>
<dbReference type="PANTHER" id="PTHR42939:SF3">
    <property type="entry name" value="ABC TRANSPORTER ATP-BINDING COMPONENT"/>
    <property type="match status" value="1"/>
</dbReference>
<dbReference type="PANTHER" id="PTHR42939">
    <property type="entry name" value="ABC TRANSPORTER ATP-BINDING PROTEIN ALBC-RELATED"/>
    <property type="match status" value="1"/>
</dbReference>
<evidence type="ECO:0000256" key="1">
    <source>
        <dbReference type="ARBA" id="ARBA00022448"/>
    </source>
</evidence>
<dbReference type="SMART" id="SM00382">
    <property type="entry name" value="AAA"/>
    <property type="match status" value="1"/>
</dbReference>
<evidence type="ECO:0000256" key="3">
    <source>
        <dbReference type="ARBA" id="ARBA00022840"/>
    </source>
</evidence>
<proteinExistence type="predicted"/>
<keyword evidence="1" id="KW-0813">Transport</keyword>
<accession>A0A1H9JJT9</accession>
<organism evidence="5 6">
    <name type="scientific">Treponema bryantii</name>
    <dbReference type="NCBI Taxonomy" id="163"/>
    <lineage>
        <taxon>Bacteria</taxon>
        <taxon>Pseudomonadati</taxon>
        <taxon>Spirochaetota</taxon>
        <taxon>Spirochaetia</taxon>
        <taxon>Spirochaetales</taxon>
        <taxon>Treponemataceae</taxon>
        <taxon>Treponema</taxon>
    </lineage>
</organism>
<dbReference type="EMBL" id="FOFU01000013">
    <property type="protein sequence ID" value="SEQ86795.1"/>
    <property type="molecule type" value="Genomic_DNA"/>
</dbReference>
<dbReference type="GO" id="GO:0005524">
    <property type="term" value="F:ATP binding"/>
    <property type="evidence" value="ECO:0007669"/>
    <property type="project" value="UniProtKB-KW"/>
</dbReference>
<dbReference type="InterPro" id="IPR003593">
    <property type="entry name" value="AAA+_ATPase"/>
</dbReference>
<name>A0A1H9JJT9_9SPIR</name>
<dbReference type="InterPro" id="IPR003439">
    <property type="entry name" value="ABC_transporter-like_ATP-bd"/>
</dbReference>
<dbReference type="Proteomes" id="UP000182360">
    <property type="component" value="Unassembled WGS sequence"/>
</dbReference>
<evidence type="ECO:0000259" key="4">
    <source>
        <dbReference type="PROSITE" id="PS50893"/>
    </source>
</evidence>
<dbReference type="Gene3D" id="3.40.50.300">
    <property type="entry name" value="P-loop containing nucleotide triphosphate hydrolases"/>
    <property type="match status" value="1"/>
</dbReference>
<protein>
    <submittedName>
        <fullName evidence="5">ABC-2 type transport system ATP-binding protein</fullName>
    </submittedName>
</protein>
<dbReference type="AlphaFoldDB" id="A0A1H9JJT9"/>
<reference evidence="5 6" key="1">
    <citation type="submission" date="2016-10" db="EMBL/GenBank/DDBJ databases">
        <authorList>
            <person name="de Groot N.N."/>
        </authorList>
    </citation>
    <scope>NUCLEOTIDE SEQUENCE [LARGE SCALE GENOMIC DNA]</scope>
    <source>
        <strain evidence="5 6">B25</strain>
    </source>
</reference>
<sequence>MKRNGMTIPAAIKLNGYEKHFDGFHLGPLEFEIPVGFTTALIGENGAGKTTLLDALGGITSGRGKITWLEKYTDLDQNDGEPRNEIGWCAANRFFPMTWSLKNIRKSLPLAFDNFDMEKFDSLLQEFGIEEKDSKHPKKISAWSDGNRARLAIASILARDTKLLILDEPDSALDPVIRDVLNSKFRQYINQGNGETSIIFSTHNIADMESIVDYVVFLARGRVIATGFVEDLREQYRYVHGPKDALGASKGTEAFDFYYFDDNKVEGLCSIENADKFDEGLAVEVPTLQQLSVLILRSGE</sequence>
<dbReference type="InterPro" id="IPR027417">
    <property type="entry name" value="P-loop_NTPase"/>
</dbReference>
<dbReference type="InterPro" id="IPR051782">
    <property type="entry name" value="ABC_Transporter_VariousFunc"/>
</dbReference>
<gene>
    <name evidence="5" type="ORF">SAMN04487977_11337</name>
</gene>
<dbReference type="RefSeq" id="WP_177177771.1">
    <property type="nucleotide sequence ID" value="NZ_FOFU01000013.1"/>
</dbReference>
<keyword evidence="2" id="KW-0547">Nucleotide-binding</keyword>
<dbReference type="SUPFAM" id="SSF52540">
    <property type="entry name" value="P-loop containing nucleoside triphosphate hydrolases"/>
    <property type="match status" value="1"/>
</dbReference>
<feature type="domain" description="ABC transporter" evidence="4">
    <location>
        <begin position="6"/>
        <end position="245"/>
    </location>
</feature>
<dbReference type="PROSITE" id="PS50893">
    <property type="entry name" value="ABC_TRANSPORTER_2"/>
    <property type="match status" value="1"/>
</dbReference>
<dbReference type="Pfam" id="PF00005">
    <property type="entry name" value="ABC_tran"/>
    <property type="match status" value="1"/>
</dbReference>
<keyword evidence="3 5" id="KW-0067">ATP-binding</keyword>
<keyword evidence="6" id="KW-1185">Reference proteome</keyword>
<evidence type="ECO:0000256" key="2">
    <source>
        <dbReference type="ARBA" id="ARBA00022741"/>
    </source>
</evidence>